<dbReference type="RefSeq" id="WP_207650941.1">
    <property type="nucleotide sequence ID" value="NZ_FQVI01000017.1"/>
</dbReference>
<dbReference type="EMBL" id="FQVI01000017">
    <property type="protein sequence ID" value="SHF22776.1"/>
    <property type="molecule type" value="Genomic_DNA"/>
</dbReference>
<sequence>MESSICPKAKKDKEEYGNYDYLEVESIKKRGIKPTKMYESSRKNSCFVGLIYAFTML</sequence>
<gene>
    <name evidence="1" type="ORF">SAMN02745158_02951</name>
</gene>
<name>A0A1M4ZYQ5_9CLOT</name>
<evidence type="ECO:0000313" key="1">
    <source>
        <dbReference type="EMBL" id="SHF22776.1"/>
    </source>
</evidence>
<protein>
    <submittedName>
        <fullName evidence="1">Uncharacterized protein</fullName>
    </submittedName>
</protein>
<dbReference type="AlphaFoldDB" id="A0A1M4ZYQ5"/>
<organism evidence="1 2">
    <name type="scientific">Lactonifactor longoviformis DSM 17459</name>
    <dbReference type="NCBI Taxonomy" id="1122155"/>
    <lineage>
        <taxon>Bacteria</taxon>
        <taxon>Bacillati</taxon>
        <taxon>Bacillota</taxon>
        <taxon>Clostridia</taxon>
        <taxon>Eubacteriales</taxon>
        <taxon>Clostridiaceae</taxon>
        <taxon>Lactonifactor</taxon>
    </lineage>
</organism>
<proteinExistence type="predicted"/>
<accession>A0A1M4ZYQ5</accession>
<evidence type="ECO:0000313" key="2">
    <source>
        <dbReference type="Proteomes" id="UP000184245"/>
    </source>
</evidence>
<dbReference type="Proteomes" id="UP000184245">
    <property type="component" value="Unassembled WGS sequence"/>
</dbReference>
<keyword evidence="2" id="KW-1185">Reference proteome</keyword>
<reference evidence="1 2" key="1">
    <citation type="submission" date="2016-11" db="EMBL/GenBank/DDBJ databases">
        <authorList>
            <person name="Jaros S."/>
            <person name="Januszkiewicz K."/>
            <person name="Wedrychowicz H."/>
        </authorList>
    </citation>
    <scope>NUCLEOTIDE SEQUENCE [LARGE SCALE GENOMIC DNA]</scope>
    <source>
        <strain evidence="1 2">DSM 17459</strain>
    </source>
</reference>
<dbReference type="STRING" id="1122155.SAMN02745158_02951"/>